<dbReference type="AlphaFoldDB" id="A0A183KL40"/>
<gene>
    <name evidence="2" type="ORF">SCUD_LOCUS15754</name>
</gene>
<keyword evidence="1" id="KW-0812">Transmembrane</keyword>
<keyword evidence="3" id="KW-1185">Reference proteome</keyword>
<proteinExistence type="predicted"/>
<keyword evidence="1" id="KW-0472">Membrane</keyword>
<evidence type="ECO:0000313" key="2">
    <source>
        <dbReference type="EMBL" id="VDP60016.1"/>
    </source>
</evidence>
<feature type="transmembrane region" description="Helical" evidence="1">
    <location>
        <begin position="194"/>
        <end position="212"/>
    </location>
</feature>
<dbReference type="STRING" id="6186.A0A183KL40"/>
<reference evidence="2 3" key="2">
    <citation type="submission" date="2018-11" db="EMBL/GenBank/DDBJ databases">
        <authorList>
            <consortium name="Pathogen Informatics"/>
        </authorList>
    </citation>
    <scope>NUCLEOTIDE SEQUENCE [LARGE SCALE GENOMIC DNA]</scope>
    <source>
        <strain evidence="2">Dakar</strain>
        <strain evidence="3">Dakar, Senegal</strain>
    </source>
</reference>
<evidence type="ECO:0000313" key="3">
    <source>
        <dbReference type="Proteomes" id="UP000279833"/>
    </source>
</evidence>
<feature type="transmembrane region" description="Helical" evidence="1">
    <location>
        <begin position="218"/>
        <end position="237"/>
    </location>
</feature>
<organism evidence="4">
    <name type="scientific">Schistosoma curassoni</name>
    <dbReference type="NCBI Taxonomy" id="6186"/>
    <lineage>
        <taxon>Eukaryota</taxon>
        <taxon>Metazoa</taxon>
        <taxon>Spiralia</taxon>
        <taxon>Lophotrochozoa</taxon>
        <taxon>Platyhelminthes</taxon>
        <taxon>Trematoda</taxon>
        <taxon>Digenea</taxon>
        <taxon>Strigeidida</taxon>
        <taxon>Schistosomatoidea</taxon>
        <taxon>Schistosomatidae</taxon>
        <taxon>Schistosoma</taxon>
    </lineage>
</organism>
<sequence length="246" mass="28892">MCRKQLDSMIDSDTDEFSQHVSCTIVPYVEQQPVAGIEVYFLRQLANPFRVAWTLIKLGYEPLAPVQFSSPLVLFGLSSPIYVYPNFFKYTYHLMKTIGVWNVLSTGLFANATHDFIVEIFRAAFRRRTNIWMRTENNFHNKKQIVIHTTTNQQTNKEFQTERLLEESRLSVFFERFTEILSLKLWEVLVSHPFYGMFYFILYTSISFAYPISVEQSTISTLMCTYVCMYHLIVILFRDPLVMGTN</sequence>
<evidence type="ECO:0000256" key="1">
    <source>
        <dbReference type="SAM" id="Phobius"/>
    </source>
</evidence>
<evidence type="ECO:0000313" key="4">
    <source>
        <dbReference type="WBParaSite" id="SCUD_0001575601-mRNA-1"/>
    </source>
</evidence>
<name>A0A183KL40_9TREM</name>
<reference evidence="4" key="1">
    <citation type="submission" date="2016-06" db="UniProtKB">
        <authorList>
            <consortium name="WormBaseParasite"/>
        </authorList>
    </citation>
    <scope>IDENTIFICATION</scope>
</reference>
<protein>
    <submittedName>
        <fullName evidence="2 4">Uncharacterized protein</fullName>
    </submittedName>
</protein>
<dbReference type="Proteomes" id="UP000279833">
    <property type="component" value="Unassembled WGS sequence"/>
</dbReference>
<keyword evidence="1" id="KW-1133">Transmembrane helix</keyword>
<dbReference type="EMBL" id="UZAK01037940">
    <property type="protein sequence ID" value="VDP60016.1"/>
    <property type="molecule type" value="Genomic_DNA"/>
</dbReference>
<dbReference type="WBParaSite" id="SCUD_0001575601-mRNA-1">
    <property type="protein sequence ID" value="SCUD_0001575601-mRNA-1"/>
    <property type="gene ID" value="SCUD_0001575601"/>
</dbReference>
<accession>A0A183KL40</accession>